<feature type="transmembrane region" description="Helical" evidence="5">
    <location>
        <begin position="426"/>
        <end position="446"/>
    </location>
</feature>
<dbReference type="Pfam" id="PF00083">
    <property type="entry name" value="Sugar_tr"/>
    <property type="match status" value="1"/>
</dbReference>
<feature type="transmembrane region" description="Helical" evidence="5">
    <location>
        <begin position="488"/>
        <end position="512"/>
    </location>
</feature>
<evidence type="ECO:0000256" key="4">
    <source>
        <dbReference type="ARBA" id="ARBA00023136"/>
    </source>
</evidence>
<feature type="transmembrane region" description="Helical" evidence="5">
    <location>
        <begin position="518"/>
        <end position="537"/>
    </location>
</feature>
<sequence>MAVETLYQEVDSGKLMDLDEILGSYGLGRYQVTVCALMGLVLMYSNISPLSYAITAADVKYRCEIPECEDVNDFNKPYNTSWFKSAIPPDNENVDYQKCFMYPYIGPQNSSTENNTKCASTSFSKNASDLIECKKWVFEDTEKTIVTDFSNIMCDENKWKLSMVGTINSIGQFIGIPLSGFISDKYGRKFIVIIGSVSSAILGTMRSFTNGYLSFILFEFLDSVASSGVYGATFVLGLELVSPKARVTASTIMGCFYPMGAVIMGFVAYMVLDWKIMLRIVYLPGLLILGYTWYVPESMRWLQTQNRIEEMTKILSKVAKSNGKALPPSVREALASNPSINNNLVNENKLSFSKLMEKIFDSKEIFLRLINCSFCWVSITSVYYGLSLASIEFYGNRHLNFMLVNAIEVPAFLTSWYFMEHFPRRYTQAGSFLLSGICCISTVNIIPDEYAWIRLILFLGSKFAITMSFNTIYVFTAEMFPTELRMSLFGIASMFGRLGSMIAPQIIFLATIFGKKNVPIVLFGCISFVAGGLAFLFPETKNQKLPDTIKQAEFINP</sequence>
<dbReference type="EMBL" id="CABPRJ010000972">
    <property type="protein sequence ID" value="VVC33623.1"/>
    <property type="molecule type" value="Genomic_DNA"/>
</dbReference>
<name>A0A5E4MRU5_9HEMI</name>
<keyword evidence="8" id="KW-1185">Reference proteome</keyword>
<keyword evidence="7" id="KW-0762">Sugar transport</keyword>
<dbReference type="PROSITE" id="PS50850">
    <property type="entry name" value="MFS"/>
    <property type="match status" value="1"/>
</dbReference>
<dbReference type="InterPro" id="IPR020846">
    <property type="entry name" value="MFS_dom"/>
</dbReference>
<evidence type="ECO:0000256" key="2">
    <source>
        <dbReference type="ARBA" id="ARBA00022692"/>
    </source>
</evidence>
<evidence type="ECO:0000313" key="7">
    <source>
        <dbReference type="EMBL" id="VVC33623.1"/>
    </source>
</evidence>
<dbReference type="InterPro" id="IPR036259">
    <property type="entry name" value="MFS_trans_sf"/>
</dbReference>
<keyword evidence="7" id="KW-0813">Transport</keyword>
<dbReference type="PANTHER" id="PTHR24064">
    <property type="entry name" value="SOLUTE CARRIER FAMILY 22 MEMBER"/>
    <property type="match status" value="1"/>
</dbReference>
<dbReference type="PROSITE" id="PS00216">
    <property type="entry name" value="SUGAR_TRANSPORT_1"/>
    <property type="match status" value="1"/>
</dbReference>
<dbReference type="InterPro" id="IPR005828">
    <property type="entry name" value="MFS_sugar_transport-like"/>
</dbReference>
<organism evidence="7 8">
    <name type="scientific">Cinara cedri</name>
    <dbReference type="NCBI Taxonomy" id="506608"/>
    <lineage>
        <taxon>Eukaryota</taxon>
        <taxon>Metazoa</taxon>
        <taxon>Ecdysozoa</taxon>
        <taxon>Arthropoda</taxon>
        <taxon>Hexapoda</taxon>
        <taxon>Insecta</taxon>
        <taxon>Pterygota</taxon>
        <taxon>Neoptera</taxon>
        <taxon>Paraneoptera</taxon>
        <taxon>Hemiptera</taxon>
        <taxon>Sternorrhyncha</taxon>
        <taxon>Aphidomorpha</taxon>
        <taxon>Aphidoidea</taxon>
        <taxon>Aphididae</taxon>
        <taxon>Lachninae</taxon>
        <taxon>Cinara</taxon>
    </lineage>
</organism>
<evidence type="ECO:0000256" key="1">
    <source>
        <dbReference type="ARBA" id="ARBA00004141"/>
    </source>
</evidence>
<gene>
    <name evidence="7" type="ORF">CINCED_3A016468</name>
</gene>
<reference evidence="7 8" key="1">
    <citation type="submission" date="2019-08" db="EMBL/GenBank/DDBJ databases">
        <authorList>
            <person name="Alioto T."/>
            <person name="Alioto T."/>
            <person name="Gomez Garrido J."/>
        </authorList>
    </citation>
    <scope>NUCLEOTIDE SEQUENCE [LARGE SCALE GENOMIC DNA]</scope>
</reference>
<dbReference type="AlphaFoldDB" id="A0A5E4MRU5"/>
<dbReference type="Proteomes" id="UP000325440">
    <property type="component" value="Unassembled WGS sequence"/>
</dbReference>
<feature type="transmembrane region" description="Helical" evidence="5">
    <location>
        <begin position="190"/>
        <end position="209"/>
    </location>
</feature>
<feature type="transmembrane region" description="Helical" evidence="5">
    <location>
        <begin position="250"/>
        <end position="270"/>
    </location>
</feature>
<dbReference type="CDD" id="cd17317">
    <property type="entry name" value="MFS_SLC22"/>
    <property type="match status" value="1"/>
</dbReference>
<protein>
    <submittedName>
        <fullName evidence="7">Sugar transporter, conserved site,Major facilitator superfamily domain,Major facilitator, sugar</fullName>
    </submittedName>
</protein>
<feature type="transmembrane region" description="Helical" evidence="5">
    <location>
        <begin position="276"/>
        <end position="295"/>
    </location>
</feature>
<keyword evidence="3 5" id="KW-1133">Transmembrane helix</keyword>
<keyword evidence="2 5" id="KW-0812">Transmembrane</keyword>
<evidence type="ECO:0000313" key="8">
    <source>
        <dbReference type="Proteomes" id="UP000325440"/>
    </source>
</evidence>
<dbReference type="OrthoDB" id="2261376at2759"/>
<evidence type="ECO:0000256" key="3">
    <source>
        <dbReference type="ARBA" id="ARBA00022989"/>
    </source>
</evidence>
<feature type="transmembrane region" description="Helical" evidence="5">
    <location>
        <begin position="215"/>
        <end position="238"/>
    </location>
</feature>
<accession>A0A5E4MRU5</accession>
<feature type="transmembrane region" description="Helical" evidence="5">
    <location>
        <begin position="452"/>
        <end position="476"/>
    </location>
</feature>
<dbReference type="GO" id="GO:0022857">
    <property type="term" value="F:transmembrane transporter activity"/>
    <property type="evidence" value="ECO:0007669"/>
    <property type="project" value="InterPro"/>
</dbReference>
<dbReference type="GO" id="GO:0016020">
    <property type="term" value="C:membrane"/>
    <property type="evidence" value="ECO:0007669"/>
    <property type="project" value="UniProtKB-SubCell"/>
</dbReference>
<proteinExistence type="predicted"/>
<feature type="transmembrane region" description="Helical" evidence="5">
    <location>
        <begin position="398"/>
        <end position="419"/>
    </location>
</feature>
<evidence type="ECO:0000256" key="5">
    <source>
        <dbReference type="SAM" id="Phobius"/>
    </source>
</evidence>
<comment type="subcellular location">
    <subcellularLocation>
        <location evidence="1">Membrane</location>
        <topology evidence="1">Multi-pass membrane protein</topology>
    </subcellularLocation>
</comment>
<dbReference type="SUPFAM" id="SSF103473">
    <property type="entry name" value="MFS general substrate transporter"/>
    <property type="match status" value="1"/>
</dbReference>
<feature type="domain" description="Major facilitator superfamily (MFS) profile" evidence="6">
    <location>
        <begin position="120"/>
        <end position="542"/>
    </location>
</feature>
<dbReference type="Gene3D" id="1.20.1250.20">
    <property type="entry name" value="MFS general substrate transporter like domains"/>
    <property type="match status" value="1"/>
</dbReference>
<dbReference type="InterPro" id="IPR005829">
    <property type="entry name" value="Sugar_transporter_CS"/>
</dbReference>
<keyword evidence="4 5" id="KW-0472">Membrane</keyword>
<evidence type="ECO:0000259" key="6">
    <source>
        <dbReference type="PROSITE" id="PS50850"/>
    </source>
</evidence>
<feature type="transmembrane region" description="Helical" evidence="5">
    <location>
        <begin position="365"/>
        <end position="386"/>
    </location>
</feature>